<feature type="compositionally biased region" description="Basic residues" evidence="1">
    <location>
        <begin position="77"/>
        <end position="86"/>
    </location>
</feature>
<dbReference type="Proteomes" id="UP001165079">
    <property type="component" value="Unassembled WGS sequence"/>
</dbReference>
<name>A0A9W6W2T1_9ACTN</name>
<dbReference type="AlphaFoldDB" id="A0A9W6W2T1"/>
<accession>A0A9W6W2T1</accession>
<dbReference type="EMBL" id="BSTX01000001">
    <property type="protein sequence ID" value="GLZ77362.1"/>
    <property type="molecule type" value="Genomic_DNA"/>
</dbReference>
<evidence type="ECO:0000256" key="1">
    <source>
        <dbReference type="SAM" id="MobiDB-lite"/>
    </source>
</evidence>
<protein>
    <submittedName>
        <fullName evidence="2">Uncharacterized protein</fullName>
    </submittedName>
</protein>
<proteinExistence type="predicted"/>
<sequence length="86" mass="9418">MFGHLVGGFGRGRFERPAAEIGYGYGYAVVIGDHLDIEVGAGVYDAVGGQLGGEEHRLVEQVGEAGRDEDLSDERTRRRRRLMVGR</sequence>
<organism evidence="2 3">
    <name type="scientific">Actinorhabdospora filicis</name>
    <dbReference type="NCBI Taxonomy" id="1785913"/>
    <lineage>
        <taxon>Bacteria</taxon>
        <taxon>Bacillati</taxon>
        <taxon>Actinomycetota</taxon>
        <taxon>Actinomycetes</taxon>
        <taxon>Micromonosporales</taxon>
        <taxon>Micromonosporaceae</taxon>
        <taxon>Actinorhabdospora</taxon>
    </lineage>
</organism>
<evidence type="ECO:0000313" key="2">
    <source>
        <dbReference type="EMBL" id="GLZ77362.1"/>
    </source>
</evidence>
<gene>
    <name evidence="2" type="ORF">Afil01_21690</name>
</gene>
<keyword evidence="3" id="KW-1185">Reference proteome</keyword>
<reference evidence="2" key="1">
    <citation type="submission" date="2023-03" db="EMBL/GenBank/DDBJ databases">
        <title>Actinorhabdospora filicis NBRC 111898.</title>
        <authorList>
            <person name="Ichikawa N."/>
            <person name="Sato H."/>
            <person name="Tonouchi N."/>
        </authorList>
    </citation>
    <scope>NUCLEOTIDE SEQUENCE</scope>
    <source>
        <strain evidence="2">NBRC 111898</strain>
    </source>
</reference>
<feature type="region of interest" description="Disordered" evidence="1">
    <location>
        <begin position="62"/>
        <end position="86"/>
    </location>
</feature>
<feature type="compositionally biased region" description="Basic and acidic residues" evidence="1">
    <location>
        <begin position="62"/>
        <end position="76"/>
    </location>
</feature>
<evidence type="ECO:0000313" key="3">
    <source>
        <dbReference type="Proteomes" id="UP001165079"/>
    </source>
</evidence>
<comment type="caution">
    <text evidence="2">The sequence shown here is derived from an EMBL/GenBank/DDBJ whole genome shotgun (WGS) entry which is preliminary data.</text>
</comment>